<name>A0A2T9ZHK6_9FUNG</name>
<feature type="transmembrane region" description="Helical" evidence="6">
    <location>
        <begin position="41"/>
        <end position="62"/>
    </location>
</feature>
<comment type="similarity">
    <text evidence="2">Belongs to the MscS (TC 1.A.23) family.</text>
</comment>
<dbReference type="GO" id="GO:0006820">
    <property type="term" value="P:monoatomic anion transport"/>
    <property type="evidence" value="ECO:0007669"/>
    <property type="project" value="TreeGrafter"/>
</dbReference>
<dbReference type="AlphaFoldDB" id="A0A2T9ZHK6"/>
<dbReference type="OrthoDB" id="544685at2759"/>
<comment type="subcellular location">
    <subcellularLocation>
        <location evidence="1">Membrane</location>
        <topology evidence="1">Multi-pass membrane protein</topology>
    </subcellularLocation>
</comment>
<gene>
    <name evidence="8" type="ORF">BB560_001450</name>
</gene>
<organism evidence="8 9">
    <name type="scientific">Smittium megazygosporum</name>
    <dbReference type="NCBI Taxonomy" id="133381"/>
    <lineage>
        <taxon>Eukaryota</taxon>
        <taxon>Fungi</taxon>
        <taxon>Fungi incertae sedis</taxon>
        <taxon>Zoopagomycota</taxon>
        <taxon>Kickxellomycotina</taxon>
        <taxon>Harpellomycetes</taxon>
        <taxon>Harpellales</taxon>
        <taxon>Legeriomycetaceae</taxon>
        <taxon>Smittium</taxon>
    </lineage>
</organism>
<dbReference type="EMBL" id="MBFS01000166">
    <property type="protein sequence ID" value="PVV04058.1"/>
    <property type="molecule type" value="Genomic_DNA"/>
</dbReference>
<keyword evidence="5 6" id="KW-0472">Membrane</keyword>
<evidence type="ECO:0000313" key="8">
    <source>
        <dbReference type="EMBL" id="PVV04058.1"/>
    </source>
</evidence>
<dbReference type="Proteomes" id="UP000245609">
    <property type="component" value="Unassembled WGS sequence"/>
</dbReference>
<dbReference type="InterPro" id="IPR023408">
    <property type="entry name" value="MscS_beta-dom_sf"/>
</dbReference>
<feature type="transmembrane region" description="Helical" evidence="6">
    <location>
        <begin position="235"/>
        <end position="253"/>
    </location>
</feature>
<dbReference type="GO" id="GO:0005886">
    <property type="term" value="C:plasma membrane"/>
    <property type="evidence" value="ECO:0007669"/>
    <property type="project" value="TreeGrafter"/>
</dbReference>
<evidence type="ECO:0000256" key="5">
    <source>
        <dbReference type="ARBA" id="ARBA00023136"/>
    </source>
</evidence>
<dbReference type="InterPro" id="IPR016688">
    <property type="entry name" value="MscS-like_plants/fungi"/>
</dbReference>
<keyword evidence="3 6" id="KW-0812">Transmembrane</keyword>
<dbReference type="InterPro" id="IPR006685">
    <property type="entry name" value="MscS_channel_2nd"/>
</dbReference>
<evidence type="ECO:0000256" key="4">
    <source>
        <dbReference type="ARBA" id="ARBA00022989"/>
    </source>
</evidence>
<evidence type="ECO:0000256" key="1">
    <source>
        <dbReference type="ARBA" id="ARBA00004141"/>
    </source>
</evidence>
<feature type="domain" description="Mechanosensitive ion channel MscS" evidence="7">
    <location>
        <begin position="261"/>
        <end position="319"/>
    </location>
</feature>
<dbReference type="SUPFAM" id="SSF50182">
    <property type="entry name" value="Sm-like ribonucleoproteins"/>
    <property type="match status" value="1"/>
</dbReference>
<reference evidence="8 9" key="1">
    <citation type="journal article" date="2018" name="MBio">
        <title>Comparative Genomics Reveals the Core Gene Toolbox for the Fungus-Insect Symbiosis.</title>
        <authorList>
            <person name="Wang Y."/>
            <person name="Stata M."/>
            <person name="Wang W."/>
            <person name="Stajich J.E."/>
            <person name="White M.M."/>
            <person name="Moncalvo J.M."/>
        </authorList>
    </citation>
    <scope>NUCLEOTIDE SEQUENCE [LARGE SCALE GENOMIC DNA]</scope>
    <source>
        <strain evidence="8 9">SC-DP-2</strain>
    </source>
</reference>
<evidence type="ECO:0000313" key="9">
    <source>
        <dbReference type="Proteomes" id="UP000245609"/>
    </source>
</evidence>
<dbReference type="Pfam" id="PF00924">
    <property type="entry name" value="MS_channel_2nd"/>
    <property type="match status" value="1"/>
</dbReference>
<accession>A0A2T9ZHK6</accession>
<dbReference type="STRING" id="133381.A0A2T9ZHK6"/>
<evidence type="ECO:0000256" key="6">
    <source>
        <dbReference type="SAM" id="Phobius"/>
    </source>
</evidence>
<protein>
    <recommendedName>
        <fullName evidence="7">Mechanosensitive ion channel MscS domain-containing protein</fullName>
    </recommendedName>
</protein>
<sequence>MVVFCASIAWFAVFYNPNPVINDPANGIQVESWEKYTAETLILMFVASFLFLIEATIMRLIASKFHRESYRRRIEKELDILNVLNRIMDSDKYNQNNNEKEHEVPKISISSLYDKKKLNEVKLQIKRQANLIFDSLLGSKKREYLLPADFVRFFDDQKAIDDFYVFDYTEKGKLSKTEFQDCLIEFYFERTIIDKTLTSMSMVLKDIDKFFMLIVLMIVFVLGLMLTSVDPIKSLGSLATLMVAWSFVFGNSLKTCFDCFIFLITTHPYDIGDHVLIGDKDFTVKRINLLSTTFVRSDGRYTIFPNSFLATSQIINYRRSKNQSELFDADMQLDTPKEKIEELEKQMLEFVKENPEDYKPEIAIRYTGIDGCTVLRAKVLCMYRNNWQNLSNYAQTRSKFIKKLREVLLDLQIVCNSSSLPVIITNK</sequence>
<feature type="transmembrane region" description="Helical" evidence="6">
    <location>
        <begin position="210"/>
        <end position="229"/>
    </location>
</feature>
<dbReference type="InterPro" id="IPR010920">
    <property type="entry name" value="LSM_dom_sf"/>
</dbReference>
<evidence type="ECO:0000256" key="3">
    <source>
        <dbReference type="ARBA" id="ARBA00022692"/>
    </source>
</evidence>
<evidence type="ECO:0000256" key="2">
    <source>
        <dbReference type="ARBA" id="ARBA00008017"/>
    </source>
</evidence>
<dbReference type="Gene3D" id="2.30.30.60">
    <property type="match status" value="1"/>
</dbReference>
<evidence type="ECO:0000259" key="7">
    <source>
        <dbReference type="Pfam" id="PF00924"/>
    </source>
</evidence>
<dbReference type="PANTHER" id="PTHR31618">
    <property type="entry name" value="MECHANOSENSITIVE ION CHANNEL PROTEIN 5"/>
    <property type="match status" value="1"/>
</dbReference>
<comment type="caution">
    <text evidence="8">The sequence shown here is derived from an EMBL/GenBank/DDBJ whole genome shotgun (WGS) entry which is preliminary data.</text>
</comment>
<keyword evidence="9" id="KW-1185">Reference proteome</keyword>
<keyword evidence="4 6" id="KW-1133">Transmembrane helix</keyword>
<dbReference type="GO" id="GO:0008381">
    <property type="term" value="F:mechanosensitive monoatomic ion channel activity"/>
    <property type="evidence" value="ECO:0007669"/>
    <property type="project" value="TreeGrafter"/>
</dbReference>
<dbReference type="PANTHER" id="PTHR31618:SF1">
    <property type="entry name" value="EF-HAND DOMAIN-CONTAINING PROTEIN"/>
    <property type="match status" value="1"/>
</dbReference>
<proteinExistence type="inferred from homology"/>